<protein>
    <submittedName>
        <fullName evidence="2">Dynein heavy chain 12, axonemal</fullName>
    </submittedName>
</protein>
<dbReference type="Pfam" id="PF12775">
    <property type="entry name" value="AAA_7"/>
    <property type="match status" value="1"/>
</dbReference>
<organism evidence="2 3">
    <name type="scientific">Caerostris extrusa</name>
    <name type="common">Bark spider</name>
    <name type="synonym">Caerostris bankana</name>
    <dbReference type="NCBI Taxonomy" id="172846"/>
    <lineage>
        <taxon>Eukaryota</taxon>
        <taxon>Metazoa</taxon>
        <taxon>Ecdysozoa</taxon>
        <taxon>Arthropoda</taxon>
        <taxon>Chelicerata</taxon>
        <taxon>Arachnida</taxon>
        <taxon>Araneae</taxon>
        <taxon>Araneomorphae</taxon>
        <taxon>Entelegynae</taxon>
        <taxon>Araneoidea</taxon>
        <taxon>Araneidae</taxon>
        <taxon>Caerostris</taxon>
    </lineage>
</organism>
<dbReference type="GO" id="GO:0045505">
    <property type="term" value="F:dynein intermediate chain binding"/>
    <property type="evidence" value="ECO:0007669"/>
    <property type="project" value="InterPro"/>
</dbReference>
<evidence type="ECO:0000259" key="1">
    <source>
        <dbReference type="Pfam" id="PF17852"/>
    </source>
</evidence>
<dbReference type="SUPFAM" id="SSF52540">
    <property type="entry name" value="P-loop containing nucleoside triphosphate hydrolases"/>
    <property type="match status" value="1"/>
</dbReference>
<dbReference type="InterPro" id="IPR041466">
    <property type="entry name" value="Dynein_AAA5_ext"/>
</dbReference>
<sequence length="404" mass="45202">MLVGPTNSGKTSVLQVLADTLCVLKEQGILEEEAVTYRTVNPKSITMGQLFGEFDAITHEVSTVVELWSDGIVAIIFREFAFSSSPDRKWVVFDGPVDTLWIETIFNIGNRIYLIIGFGVAVSELCLMSGEIIQMSNSMSLIFEVMDLSQASPATVSRCGMIYMESTALGWEPKVQSWLNVLPEVWSEGNKPTIHALCKWLISSTTEYLRKNCKVRLFGAGEHQRQPPGGLFSEVGGDCDERGVLRRRGCVRGRQKVMKCWIIGAFMFATVWSIGATCDEAGREKFSNFLKELTIGENEKPESKANDQGQRPVVFLERFDHSLTATNINIREIIVPTVDTVRYSYLMDLCIRHRRPILLIGPHGDWKTVYVQDKMMKGLDKDTFVPSFIAFSTQTSAGQAQVNA</sequence>
<name>A0AAV4XLW0_CAEEX</name>
<dbReference type="GO" id="GO:0007018">
    <property type="term" value="P:microtubule-based movement"/>
    <property type="evidence" value="ECO:0007669"/>
    <property type="project" value="InterPro"/>
</dbReference>
<dbReference type="GO" id="GO:0030286">
    <property type="term" value="C:dynein complex"/>
    <property type="evidence" value="ECO:0007669"/>
    <property type="project" value="InterPro"/>
</dbReference>
<evidence type="ECO:0000313" key="2">
    <source>
        <dbReference type="EMBL" id="GIY94936.1"/>
    </source>
</evidence>
<dbReference type="GO" id="GO:0051959">
    <property type="term" value="F:dynein light intermediate chain binding"/>
    <property type="evidence" value="ECO:0007669"/>
    <property type="project" value="InterPro"/>
</dbReference>
<dbReference type="Gene3D" id="1.10.472.130">
    <property type="match status" value="1"/>
</dbReference>
<dbReference type="PANTHER" id="PTHR46961:SF17">
    <property type="entry name" value="AAA+ ATPASE DOMAIN-CONTAINING PROTEIN"/>
    <property type="match status" value="1"/>
</dbReference>
<keyword evidence="3" id="KW-1185">Reference proteome</keyword>
<dbReference type="InterPro" id="IPR026983">
    <property type="entry name" value="DHC"/>
</dbReference>
<dbReference type="Pfam" id="PF17852">
    <property type="entry name" value="Dynein_AAA_lid"/>
    <property type="match status" value="1"/>
</dbReference>
<feature type="domain" description="Dynein heavy chain AAA 5 extension" evidence="1">
    <location>
        <begin position="255"/>
        <end position="301"/>
    </location>
</feature>
<proteinExistence type="predicted"/>
<dbReference type="AlphaFoldDB" id="A0AAV4XLW0"/>
<reference evidence="2 3" key="1">
    <citation type="submission" date="2021-06" db="EMBL/GenBank/DDBJ databases">
        <title>Caerostris extrusa draft genome.</title>
        <authorList>
            <person name="Kono N."/>
            <person name="Arakawa K."/>
        </authorList>
    </citation>
    <scope>NUCLEOTIDE SEQUENCE [LARGE SCALE GENOMIC DNA]</scope>
</reference>
<accession>A0AAV4XLW0</accession>
<dbReference type="Proteomes" id="UP001054945">
    <property type="component" value="Unassembled WGS sequence"/>
</dbReference>
<dbReference type="InterPro" id="IPR027417">
    <property type="entry name" value="P-loop_NTPase"/>
</dbReference>
<dbReference type="PANTHER" id="PTHR46961">
    <property type="entry name" value="DYNEIN HEAVY CHAIN 1, AXONEMAL-LIKE PROTEIN"/>
    <property type="match status" value="1"/>
</dbReference>
<comment type="caution">
    <text evidence="2">The sequence shown here is derived from an EMBL/GenBank/DDBJ whole genome shotgun (WGS) entry which is preliminary data.</text>
</comment>
<dbReference type="Gene3D" id="3.40.50.300">
    <property type="entry name" value="P-loop containing nucleotide triphosphate hydrolases"/>
    <property type="match status" value="2"/>
</dbReference>
<evidence type="ECO:0000313" key="3">
    <source>
        <dbReference type="Proteomes" id="UP001054945"/>
    </source>
</evidence>
<dbReference type="EMBL" id="BPLR01000454">
    <property type="protein sequence ID" value="GIY94936.1"/>
    <property type="molecule type" value="Genomic_DNA"/>
</dbReference>
<gene>
    <name evidence="2" type="primary">Dnah12</name>
    <name evidence="2" type="ORF">CEXT_555851</name>
</gene>